<dbReference type="Proteomes" id="UP000561045">
    <property type="component" value="Unassembled WGS sequence"/>
</dbReference>
<dbReference type="AlphaFoldDB" id="A0A840BL08"/>
<proteinExistence type="predicted"/>
<evidence type="ECO:0008006" key="4">
    <source>
        <dbReference type="Google" id="ProtNLM"/>
    </source>
</evidence>
<name>A0A840BL08_9RHOO</name>
<keyword evidence="3" id="KW-1185">Reference proteome</keyword>
<evidence type="ECO:0000256" key="1">
    <source>
        <dbReference type="SAM" id="SignalP"/>
    </source>
</evidence>
<feature type="chain" id="PRO_5032515863" description="Autotransporter domain-containing protein" evidence="1">
    <location>
        <begin position="23"/>
        <end position="316"/>
    </location>
</feature>
<dbReference type="RefSeq" id="WP_183635613.1">
    <property type="nucleotide sequence ID" value="NZ_BAABLE010000005.1"/>
</dbReference>
<dbReference type="SUPFAM" id="SSF103515">
    <property type="entry name" value="Autotransporter"/>
    <property type="match status" value="1"/>
</dbReference>
<evidence type="ECO:0000313" key="2">
    <source>
        <dbReference type="EMBL" id="MBB4013680.1"/>
    </source>
</evidence>
<gene>
    <name evidence="2" type="ORF">GGR36_003026</name>
</gene>
<keyword evidence="1" id="KW-0732">Signal</keyword>
<accession>A0A840BL08</accession>
<dbReference type="EMBL" id="JACIET010000002">
    <property type="protein sequence ID" value="MBB4013680.1"/>
    <property type="molecule type" value="Genomic_DNA"/>
</dbReference>
<protein>
    <recommendedName>
        <fullName evidence="4">Autotransporter domain-containing protein</fullName>
    </recommendedName>
</protein>
<sequence length="316" mass="33901">MSAAARIAVIAASLLVPSFAQAQAKPFSLVDGSQLQKAANGVLSLMSYSVIPDITSSSLSISSASTGNPDLVMSQFGGGFTWSTETPLYLEGAAAYSRYDPSFVATNGSETRPIPVKWVSLSATGGIGWDFPIAKYWVFRPVFNFSLGAVTSDLAIGKAFINYKLGREADFLDGGTLNSYGLGGSLMLDYEKKVESHETDIELRLTNLQLQSFSGTSDSIKGHANSTTANLWARYRAPTGFVVMDRPLRYVLECSHSEYFGDQRGALGFVRLSQIGAGIEFDSSAYDIIITRTRLVARYAFGEGVSGVSIGFAVSF</sequence>
<dbReference type="InterPro" id="IPR036709">
    <property type="entry name" value="Autotransporte_beta_dom_sf"/>
</dbReference>
<feature type="signal peptide" evidence="1">
    <location>
        <begin position="1"/>
        <end position="22"/>
    </location>
</feature>
<dbReference type="Gene3D" id="2.40.128.130">
    <property type="entry name" value="Autotransporter beta-domain"/>
    <property type="match status" value="1"/>
</dbReference>
<reference evidence="2 3" key="1">
    <citation type="submission" date="2020-08" db="EMBL/GenBank/DDBJ databases">
        <title>Genomic Encyclopedia of Type Strains, Phase IV (KMG-IV): sequencing the most valuable type-strain genomes for metagenomic binning, comparative biology and taxonomic classification.</title>
        <authorList>
            <person name="Goeker M."/>
        </authorList>
    </citation>
    <scope>NUCLEOTIDE SEQUENCE [LARGE SCALE GENOMIC DNA]</scope>
    <source>
        <strain evidence="2 3">DSM 106739</strain>
    </source>
</reference>
<comment type="caution">
    <text evidence="2">The sequence shown here is derived from an EMBL/GenBank/DDBJ whole genome shotgun (WGS) entry which is preliminary data.</text>
</comment>
<organism evidence="2 3">
    <name type="scientific">Niveibacterium umoris</name>
    <dbReference type="NCBI Taxonomy" id="1193620"/>
    <lineage>
        <taxon>Bacteria</taxon>
        <taxon>Pseudomonadati</taxon>
        <taxon>Pseudomonadota</taxon>
        <taxon>Betaproteobacteria</taxon>
        <taxon>Rhodocyclales</taxon>
        <taxon>Rhodocyclaceae</taxon>
        <taxon>Niveibacterium</taxon>
    </lineage>
</organism>
<evidence type="ECO:0000313" key="3">
    <source>
        <dbReference type="Proteomes" id="UP000561045"/>
    </source>
</evidence>